<name>R0MPJ4_NOSB1</name>
<protein>
    <submittedName>
        <fullName evidence="1">Uncharacterized protein</fullName>
    </submittedName>
</protein>
<dbReference type="VEuPathDB" id="MicrosporidiaDB:NBO_15g0001"/>
<evidence type="ECO:0000313" key="2">
    <source>
        <dbReference type="Proteomes" id="UP000016927"/>
    </source>
</evidence>
<dbReference type="HOGENOM" id="CLU_2740682_0_0_1"/>
<organism evidence="1 2">
    <name type="scientific">Nosema bombycis (strain CQ1 / CVCC 102059)</name>
    <name type="common">Microsporidian parasite</name>
    <name type="synonym">Pebrine of silkworm</name>
    <dbReference type="NCBI Taxonomy" id="578461"/>
    <lineage>
        <taxon>Eukaryota</taxon>
        <taxon>Fungi</taxon>
        <taxon>Fungi incertae sedis</taxon>
        <taxon>Microsporidia</taxon>
        <taxon>Nosematidae</taxon>
        <taxon>Nosema</taxon>
    </lineage>
</organism>
<sequence length="71" mass="8491">MSQVEKDREFLRKERSFKPSESNISYINTFEKHKFKKQESTIVKKKISNLTTINILFAVHEGFKNMNQRVL</sequence>
<dbReference type="Proteomes" id="UP000016927">
    <property type="component" value="Unassembled WGS sequence"/>
</dbReference>
<accession>R0MPJ4</accession>
<reference evidence="1 2" key="1">
    <citation type="journal article" date="2013" name="BMC Genomics">
        <title>Comparative genomics of parasitic silkworm microsporidia reveal an association between genome expansion and host adaptation.</title>
        <authorList>
            <person name="Pan G."/>
            <person name="Xu J."/>
            <person name="Li T."/>
            <person name="Xia Q."/>
            <person name="Liu S.L."/>
            <person name="Zhang G."/>
            <person name="Li S."/>
            <person name="Li C."/>
            <person name="Liu H."/>
            <person name="Yang L."/>
            <person name="Liu T."/>
            <person name="Zhang X."/>
            <person name="Wu Z."/>
            <person name="Fan W."/>
            <person name="Dang X."/>
            <person name="Xiang H."/>
            <person name="Tao M."/>
            <person name="Li Y."/>
            <person name="Hu J."/>
            <person name="Li Z."/>
            <person name="Lin L."/>
            <person name="Luo J."/>
            <person name="Geng L."/>
            <person name="Wang L."/>
            <person name="Long M."/>
            <person name="Wan Y."/>
            <person name="He N."/>
            <person name="Zhang Z."/>
            <person name="Lu C."/>
            <person name="Keeling P.J."/>
            <person name="Wang J."/>
            <person name="Xiang Z."/>
            <person name="Zhou Z."/>
        </authorList>
    </citation>
    <scope>NUCLEOTIDE SEQUENCE [LARGE SCALE GENOMIC DNA]</scope>
    <source>
        <strain evidence="2">CQ1 / CVCC 102059</strain>
    </source>
</reference>
<keyword evidence="2" id="KW-1185">Reference proteome</keyword>
<gene>
    <name evidence="1" type="ORF">NBO_15g0001</name>
</gene>
<dbReference type="EMBL" id="KB908923">
    <property type="protein sequence ID" value="EOB14788.1"/>
    <property type="molecule type" value="Genomic_DNA"/>
</dbReference>
<evidence type="ECO:0000313" key="1">
    <source>
        <dbReference type="EMBL" id="EOB14788.1"/>
    </source>
</evidence>
<proteinExistence type="predicted"/>
<dbReference type="AlphaFoldDB" id="R0MPJ4"/>